<keyword evidence="9" id="KW-1185">Reference proteome</keyword>
<dbReference type="PANTHER" id="PTHR30055">
    <property type="entry name" value="HTH-TYPE TRANSCRIPTIONAL REGULATOR RUTR"/>
    <property type="match status" value="1"/>
</dbReference>
<dbReference type="InterPro" id="IPR009057">
    <property type="entry name" value="Homeodomain-like_sf"/>
</dbReference>
<gene>
    <name evidence="8" type="ORF">ACFOD6_18490</name>
</gene>
<proteinExistence type="predicted"/>
<reference evidence="9" key="1">
    <citation type="journal article" date="2019" name="Int. J. Syst. Evol. Microbiol.">
        <title>The Global Catalogue of Microorganisms (GCM) 10K type strain sequencing project: providing services to taxonomists for standard genome sequencing and annotation.</title>
        <authorList>
            <consortium name="The Broad Institute Genomics Platform"/>
            <consortium name="The Broad Institute Genome Sequencing Center for Infectious Disease"/>
            <person name="Wu L."/>
            <person name="Ma J."/>
        </authorList>
    </citation>
    <scope>NUCLEOTIDE SEQUENCE [LARGE SCALE GENOMIC DNA]</scope>
    <source>
        <strain evidence="9">KCTC 62102</strain>
    </source>
</reference>
<dbReference type="PROSITE" id="PS50977">
    <property type="entry name" value="HTH_TETR_2"/>
    <property type="match status" value="1"/>
</dbReference>
<feature type="compositionally biased region" description="Basic residues" evidence="6">
    <location>
        <begin position="7"/>
        <end position="17"/>
    </location>
</feature>
<organism evidence="8 9">
    <name type="scientific">Tabrizicola soli</name>
    <dbReference type="NCBI Taxonomy" id="2185115"/>
    <lineage>
        <taxon>Bacteria</taxon>
        <taxon>Pseudomonadati</taxon>
        <taxon>Pseudomonadota</taxon>
        <taxon>Alphaproteobacteria</taxon>
        <taxon>Rhodobacterales</taxon>
        <taxon>Paracoccaceae</taxon>
        <taxon>Tabrizicola</taxon>
    </lineage>
</organism>
<dbReference type="InterPro" id="IPR036271">
    <property type="entry name" value="Tet_transcr_reg_TetR-rel_C_sf"/>
</dbReference>
<dbReference type="Gene3D" id="1.10.357.10">
    <property type="entry name" value="Tetracycline Repressor, domain 2"/>
    <property type="match status" value="1"/>
</dbReference>
<feature type="domain" description="HTH tetR-type" evidence="7">
    <location>
        <begin position="25"/>
        <end position="85"/>
    </location>
</feature>
<dbReference type="Pfam" id="PF00440">
    <property type="entry name" value="TetR_N"/>
    <property type="match status" value="1"/>
</dbReference>
<dbReference type="InterPro" id="IPR050109">
    <property type="entry name" value="HTH-type_TetR-like_transc_reg"/>
</dbReference>
<dbReference type="Proteomes" id="UP001595445">
    <property type="component" value="Unassembled WGS sequence"/>
</dbReference>
<dbReference type="InterPro" id="IPR039538">
    <property type="entry name" value="BetI_C"/>
</dbReference>
<name>A0ABV7E0Z4_9RHOB</name>
<dbReference type="Pfam" id="PF13977">
    <property type="entry name" value="TetR_C_6"/>
    <property type="match status" value="1"/>
</dbReference>
<evidence type="ECO:0000256" key="3">
    <source>
        <dbReference type="ARBA" id="ARBA00023125"/>
    </source>
</evidence>
<dbReference type="RefSeq" id="WP_197647590.1">
    <property type="nucleotide sequence ID" value="NZ_JAEACP010000033.1"/>
</dbReference>
<dbReference type="PANTHER" id="PTHR30055:SF234">
    <property type="entry name" value="HTH-TYPE TRANSCRIPTIONAL REGULATOR BETI"/>
    <property type="match status" value="1"/>
</dbReference>
<evidence type="ECO:0000313" key="8">
    <source>
        <dbReference type="EMBL" id="MFC3088035.1"/>
    </source>
</evidence>
<evidence type="ECO:0000256" key="1">
    <source>
        <dbReference type="ARBA" id="ARBA00022491"/>
    </source>
</evidence>
<comment type="caution">
    <text evidence="8">The sequence shown here is derived from an EMBL/GenBank/DDBJ whole genome shotgun (WGS) entry which is preliminary data.</text>
</comment>
<evidence type="ECO:0000256" key="6">
    <source>
        <dbReference type="SAM" id="MobiDB-lite"/>
    </source>
</evidence>
<dbReference type="EMBL" id="JBHRSM010000046">
    <property type="protein sequence ID" value="MFC3088035.1"/>
    <property type="molecule type" value="Genomic_DNA"/>
</dbReference>
<evidence type="ECO:0000256" key="5">
    <source>
        <dbReference type="PROSITE-ProRule" id="PRU00335"/>
    </source>
</evidence>
<feature type="region of interest" description="Disordered" evidence="6">
    <location>
        <begin position="1"/>
        <end position="24"/>
    </location>
</feature>
<evidence type="ECO:0000313" key="9">
    <source>
        <dbReference type="Proteomes" id="UP001595445"/>
    </source>
</evidence>
<keyword evidence="3 5" id="KW-0238">DNA-binding</keyword>
<dbReference type="InterPro" id="IPR001647">
    <property type="entry name" value="HTH_TetR"/>
</dbReference>
<keyword evidence="1" id="KW-0678">Repressor</keyword>
<accession>A0ABV7E0Z4</accession>
<feature type="DNA-binding region" description="H-T-H motif" evidence="5">
    <location>
        <begin position="48"/>
        <end position="67"/>
    </location>
</feature>
<evidence type="ECO:0000256" key="4">
    <source>
        <dbReference type="ARBA" id="ARBA00023163"/>
    </source>
</evidence>
<dbReference type="SUPFAM" id="SSF48498">
    <property type="entry name" value="Tetracyclin repressor-like, C-terminal domain"/>
    <property type="match status" value="1"/>
</dbReference>
<protein>
    <submittedName>
        <fullName evidence="8">TetR family transcriptional regulator C-terminal domain-containing protein</fullName>
    </submittedName>
</protein>
<evidence type="ECO:0000256" key="2">
    <source>
        <dbReference type="ARBA" id="ARBA00023015"/>
    </source>
</evidence>
<keyword evidence="4" id="KW-0804">Transcription</keyword>
<sequence length="217" mass="23525">MPEPKTATRRTKSGKAHVSRDDQVNDRRRSLLAAAVKVISKKGLTGVTINSIAAEAKCSYGVVAFHFQSKEGVIFAALDHTAAEYEAFLSKLAASALGPADRIRSMIDTDFSSKAAGRSSISLWLSFWAEAVRVPSYRKRCASLRDQYNQAVAADISELAALRDVTVDAPQLALSLNALISGLWIESLLSSSPMAEAQARGHEACIALMRCYFPQDF</sequence>
<evidence type="ECO:0000259" key="7">
    <source>
        <dbReference type="PROSITE" id="PS50977"/>
    </source>
</evidence>
<dbReference type="PRINTS" id="PR00455">
    <property type="entry name" value="HTHTETR"/>
</dbReference>
<dbReference type="SUPFAM" id="SSF46689">
    <property type="entry name" value="Homeodomain-like"/>
    <property type="match status" value="1"/>
</dbReference>
<keyword evidence="2" id="KW-0805">Transcription regulation</keyword>